<name>A0AAC9FF33_SPHMC</name>
<dbReference type="Gene3D" id="1.10.10.2910">
    <property type="match status" value="1"/>
</dbReference>
<evidence type="ECO:0000313" key="2">
    <source>
        <dbReference type="Proteomes" id="UP000076088"/>
    </source>
</evidence>
<dbReference type="EMBL" id="CP013344">
    <property type="protein sequence ID" value="AMU88113.1"/>
    <property type="molecule type" value="Genomic_DNA"/>
</dbReference>
<evidence type="ECO:0008006" key="3">
    <source>
        <dbReference type="Google" id="ProtNLM"/>
    </source>
</evidence>
<sequence length="330" mass="35917">MDLDSSKLRRGLREAGLSDQVIDAAWPSWWRDELAADPSGRAELRFALARKLGVSPKGLLGERVEFVWNDEAKFKHLSTEDGAQRAALTSFGVTIGRMLVRATPRPGSLEGLDAFLIREAMLTSQQFVDLGGLLALCWAVGIPVIHLRVFPLEAKSMHAMVVRVDDRFAILLGRDASYPAPIAFTLAHELGHAVLGHLRDAPALVDLKDPATVVEPDDQESEADQFALSLLTGRPDPEITTSLTSFNAPTLADAVIRAAPSYHIEPGTLALCVAHRTGAWPMAMSALKFIYGQPGPIWKDVNAYAGTQIDWGELGSESAEYLQNIMDIRG</sequence>
<keyword evidence="2" id="KW-1185">Reference proteome</keyword>
<dbReference type="RefSeq" id="WP_054732950.1">
    <property type="nucleotide sequence ID" value="NZ_CP009429.1"/>
</dbReference>
<evidence type="ECO:0000313" key="1">
    <source>
        <dbReference type="EMBL" id="AMU88113.1"/>
    </source>
</evidence>
<gene>
    <name evidence="1" type="ORF">ATM17_03485</name>
</gene>
<dbReference type="KEGG" id="smaz:LH19_03520"/>
<dbReference type="AlphaFoldDB" id="A0AAC9FF33"/>
<organism evidence="1 2">
    <name type="scientific">Sphingopyxis macrogoltabida</name>
    <name type="common">Sphingomonas macrogoltabidus</name>
    <dbReference type="NCBI Taxonomy" id="33050"/>
    <lineage>
        <taxon>Bacteria</taxon>
        <taxon>Pseudomonadati</taxon>
        <taxon>Pseudomonadota</taxon>
        <taxon>Alphaproteobacteria</taxon>
        <taxon>Sphingomonadales</taxon>
        <taxon>Sphingomonadaceae</taxon>
        <taxon>Sphingopyxis</taxon>
    </lineage>
</organism>
<accession>A0AAC9FF33</accession>
<reference evidence="1 2" key="2">
    <citation type="journal article" date="2016" name="Genome Announc.">
        <title>Complete Genome Sequence of Sphingopyxis macrogoltabida Strain 203N (NBRC 111659), a Polyethylene Glycol Degrader.</title>
        <authorList>
            <person name="Ohtsubo Y."/>
            <person name="Nonoyama S."/>
            <person name="Nagata Y."/>
            <person name="Numata M."/>
            <person name="Tsuchikane K."/>
            <person name="Hosoyama A."/>
            <person name="Yamazoe A."/>
            <person name="Tsuda M."/>
            <person name="Fujita N."/>
            <person name="Kawai F."/>
        </authorList>
    </citation>
    <scope>NUCLEOTIDE SEQUENCE [LARGE SCALE GENOMIC DNA]</scope>
    <source>
        <strain evidence="1 2">203N</strain>
    </source>
</reference>
<reference evidence="2" key="1">
    <citation type="submission" date="2015-11" db="EMBL/GenBank/DDBJ databases">
        <title>Complete genome sequence of a polyethylene-glycol degrader Sphingopyxis macrogoltabida 203N (NBRC 111659).</title>
        <authorList>
            <person name="Yoshiyuki O."/>
            <person name="Shouta N."/>
            <person name="Nagata Y."/>
            <person name="Numata M."/>
            <person name="Tsuchikane K."/>
            <person name="Hosoyama A."/>
            <person name="Yamazoe A."/>
            <person name="Tsuda M."/>
            <person name="Fujita N."/>
            <person name="Kawai F."/>
        </authorList>
    </citation>
    <scope>NUCLEOTIDE SEQUENCE [LARGE SCALE GENOMIC DNA]</scope>
    <source>
        <strain evidence="2">203N</strain>
    </source>
</reference>
<protein>
    <recommendedName>
        <fullName evidence="3">IrrE N-terminal-like domain-containing protein</fullName>
    </recommendedName>
</protein>
<proteinExistence type="predicted"/>
<dbReference type="Proteomes" id="UP000076088">
    <property type="component" value="Chromosome"/>
</dbReference>